<keyword evidence="2" id="KW-1133">Transmembrane helix</keyword>
<keyword evidence="2" id="KW-0472">Membrane</keyword>
<dbReference type="GO" id="GO:0008270">
    <property type="term" value="F:zinc ion binding"/>
    <property type="evidence" value="ECO:0007669"/>
    <property type="project" value="UniProtKB-KW"/>
</dbReference>
<keyword evidence="1" id="KW-0862">Zinc</keyword>
<dbReference type="Gene3D" id="3.30.40.10">
    <property type="entry name" value="Zinc/RING finger domain, C3HC4 (zinc finger)"/>
    <property type="match status" value="1"/>
</dbReference>
<evidence type="ECO:0000256" key="1">
    <source>
        <dbReference type="PROSITE-ProRule" id="PRU00175"/>
    </source>
</evidence>
<keyword evidence="1" id="KW-0479">Metal-binding</keyword>
<feature type="domain" description="RING-type" evidence="3">
    <location>
        <begin position="144"/>
        <end position="186"/>
    </location>
</feature>
<dbReference type="AlphaFoldDB" id="A0A1E5W7U6"/>
<evidence type="ECO:0000256" key="2">
    <source>
        <dbReference type="SAM" id="Phobius"/>
    </source>
</evidence>
<dbReference type="InterPro" id="IPR013083">
    <property type="entry name" value="Znf_RING/FYVE/PHD"/>
</dbReference>
<dbReference type="InterPro" id="IPR001841">
    <property type="entry name" value="Znf_RING"/>
</dbReference>
<dbReference type="PANTHER" id="PTHR47258">
    <property type="match status" value="1"/>
</dbReference>
<sequence length="197" mass="20416">MRSRPTSPLSVSTPIPLRPLLASTALERIANYKPVPGSDPQILRLDLELVAKPPAMGISSMPEPRDSLLGFLVYNAVISLAALAGLVRAALVFLDLGGLGEDDGAGDRLVSSAAAAFRPARLLGPIPGVATTCGAAAAAAGDDCSVCLAGFEAEAVVNRLSCGHHFHRGCLETWLGYDRATCPLCRAHVPIPVPADE</sequence>
<keyword evidence="5" id="KW-1185">Reference proteome</keyword>
<dbReference type="Pfam" id="PF13639">
    <property type="entry name" value="zf-RING_2"/>
    <property type="match status" value="1"/>
</dbReference>
<feature type="transmembrane region" description="Helical" evidence="2">
    <location>
        <begin position="71"/>
        <end position="94"/>
    </location>
</feature>
<dbReference type="STRING" id="888268.A0A1E5W7U6"/>
<dbReference type="OrthoDB" id="8062037at2759"/>
<dbReference type="InterPro" id="IPR044249">
    <property type="entry name" value="XERICO-like"/>
</dbReference>
<dbReference type="Proteomes" id="UP000095767">
    <property type="component" value="Unassembled WGS sequence"/>
</dbReference>
<evidence type="ECO:0000259" key="3">
    <source>
        <dbReference type="PROSITE" id="PS50089"/>
    </source>
</evidence>
<reference evidence="4 5" key="1">
    <citation type="submission" date="2016-09" db="EMBL/GenBank/DDBJ databases">
        <title>The draft genome of Dichanthelium oligosanthes: A C3 panicoid grass species.</title>
        <authorList>
            <person name="Studer A.J."/>
            <person name="Schnable J.C."/>
            <person name="Brutnell T.P."/>
        </authorList>
    </citation>
    <scope>NUCLEOTIDE SEQUENCE [LARGE SCALE GENOMIC DNA]</scope>
    <source>
        <strain evidence="5">cv. Kellogg 1175</strain>
        <tissue evidence="4">Leaf</tissue>
    </source>
</reference>
<gene>
    <name evidence="4" type="ORF">BAE44_0005489</name>
</gene>
<dbReference type="EMBL" id="LWDX02018580">
    <property type="protein sequence ID" value="OEL33493.1"/>
    <property type="molecule type" value="Genomic_DNA"/>
</dbReference>
<comment type="caution">
    <text evidence="4">The sequence shown here is derived from an EMBL/GenBank/DDBJ whole genome shotgun (WGS) entry which is preliminary data.</text>
</comment>
<keyword evidence="2" id="KW-0812">Transmembrane</keyword>
<dbReference type="SMART" id="SM00184">
    <property type="entry name" value="RING"/>
    <property type="match status" value="1"/>
</dbReference>
<accession>A0A1E5W7U6</accession>
<dbReference type="SUPFAM" id="SSF57850">
    <property type="entry name" value="RING/U-box"/>
    <property type="match status" value="1"/>
</dbReference>
<protein>
    <recommendedName>
        <fullName evidence="3">RING-type domain-containing protein</fullName>
    </recommendedName>
</protein>
<evidence type="ECO:0000313" key="4">
    <source>
        <dbReference type="EMBL" id="OEL33493.1"/>
    </source>
</evidence>
<evidence type="ECO:0000313" key="5">
    <source>
        <dbReference type="Proteomes" id="UP000095767"/>
    </source>
</evidence>
<organism evidence="4 5">
    <name type="scientific">Dichanthelium oligosanthes</name>
    <dbReference type="NCBI Taxonomy" id="888268"/>
    <lineage>
        <taxon>Eukaryota</taxon>
        <taxon>Viridiplantae</taxon>
        <taxon>Streptophyta</taxon>
        <taxon>Embryophyta</taxon>
        <taxon>Tracheophyta</taxon>
        <taxon>Spermatophyta</taxon>
        <taxon>Magnoliopsida</taxon>
        <taxon>Liliopsida</taxon>
        <taxon>Poales</taxon>
        <taxon>Poaceae</taxon>
        <taxon>PACMAD clade</taxon>
        <taxon>Panicoideae</taxon>
        <taxon>Panicodae</taxon>
        <taxon>Paniceae</taxon>
        <taxon>Dichantheliinae</taxon>
        <taxon>Dichanthelium</taxon>
    </lineage>
</organism>
<dbReference type="PROSITE" id="PS50089">
    <property type="entry name" value="ZF_RING_2"/>
    <property type="match status" value="1"/>
</dbReference>
<proteinExistence type="predicted"/>
<name>A0A1E5W7U6_9POAL</name>
<keyword evidence="1" id="KW-0863">Zinc-finger</keyword>
<dbReference type="PANTHER" id="PTHR47258:SF7">
    <property type="entry name" value="RING-H2 FINGER PROTEIN"/>
    <property type="match status" value="1"/>
</dbReference>